<gene>
    <name evidence="6" type="ORF">F4562_006956</name>
</gene>
<dbReference type="GO" id="GO:0008270">
    <property type="term" value="F:zinc ion binding"/>
    <property type="evidence" value="ECO:0007669"/>
    <property type="project" value="UniProtKB-KW"/>
</dbReference>
<evidence type="ECO:0000313" key="7">
    <source>
        <dbReference type="Proteomes" id="UP000540685"/>
    </source>
</evidence>
<feature type="domain" description="RanBP2-type" evidence="5">
    <location>
        <begin position="7"/>
        <end position="36"/>
    </location>
</feature>
<feature type="compositionally biased region" description="Basic and acidic residues" evidence="4">
    <location>
        <begin position="136"/>
        <end position="150"/>
    </location>
</feature>
<evidence type="ECO:0000259" key="5">
    <source>
        <dbReference type="PROSITE" id="PS50199"/>
    </source>
</evidence>
<dbReference type="PROSITE" id="PS01358">
    <property type="entry name" value="ZF_RANBP2_1"/>
    <property type="match status" value="1"/>
</dbReference>
<evidence type="ECO:0000256" key="1">
    <source>
        <dbReference type="ARBA" id="ARBA00022723"/>
    </source>
</evidence>
<evidence type="ECO:0000256" key="3">
    <source>
        <dbReference type="ARBA" id="ARBA00022833"/>
    </source>
</evidence>
<protein>
    <recommendedName>
        <fullName evidence="5">RanBP2-type domain-containing protein</fullName>
    </recommendedName>
</protein>
<organism evidence="6 7">
    <name type="scientific">Streptosporangium becharense</name>
    <dbReference type="NCBI Taxonomy" id="1816182"/>
    <lineage>
        <taxon>Bacteria</taxon>
        <taxon>Bacillati</taxon>
        <taxon>Actinomycetota</taxon>
        <taxon>Actinomycetes</taxon>
        <taxon>Streptosporangiales</taxon>
        <taxon>Streptosporangiaceae</taxon>
        <taxon>Streptosporangium</taxon>
    </lineage>
</organism>
<reference evidence="6 7" key="1">
    <citation type="submission" date="2020-08" db="EMBL/GenBank/DDBJ databases">
        <title>Sequencing the genomes of 1000 actinobacteria strains.</title>
        <authorList>
            <person name="Klenk H.-P."/>
        </authorList>
    </citation>
    <scope>NUCLEOTIDE SEQUENCE [LARGE SCALE GENOMIC DNA]</scope>
    <source>
        <strain evidence="6 7">DSM 46887</strain>
    </source>
</reference>
<evidence type="ECO:0000256" key="4">
    <source>
        <dbReference type="SAM" id="MobiDB-lite"/>
    </source>
</evidence>
<keyword evidence="3" id="KW-0862">Zinc</keyword>
<sequence length="150" mass="16450">MSPHPPREPMWICGDCQAKNEPHRTTCRNCQMPRGGTRSVDSTPAYPLYNSAEASARTGGRISRYTFKRLAAAKLVQATYAGRKLLWTDAQIAHVIDYFARGGDASSEPKPTTSSSETSRTRAASAPASQTVTPLKSRESGRFAEFRRAN</sequence>
<keyword evidence="2" id="KW-0863">Zinc-finger</keyword>
<dbReference type="PROSITE" id="PS50199">
    <property type="entry name" value="ZF_RANBP2_2"/>
    <property type="match status" value="1"/>
</dbReference>
<feature type="compositionally biased region" description="Low complexity" evidence="4">
    <location>
        <begin position="105"/>
        <end position="129"/>
    </location>
</feature>
<keyword evidence="7" id="KW-1185">Reference proteome</keyword>
<comment type="caution">
    <text evidence="6">The sequence shown here is derived from an EMBL/GenBank/DDBJ whole genome shotgun (WGS) entry which is preliminary data.</text>
</comment>
<dbReference type="EMBL" id="JACHMP010000002">
    <property type="protein sequence ID" value="MBB5823807.1"/>
    <property type="molecule type" value="Genomic_DNA"/>
</dbReference>
<dbReference type="InterPro" id="IPR001876">
    <property type="entry name" value="Znf_RanBP2"/>
</dbReference>
<feature type="region of interest" description="Disordered" evidence="4">
    <location>
        <begin position="101"/>
        <end position="150"/>
    </location>
</feature>
<dbReference type="Proteomes" id="UP000540685">
    <property type="component" value="Unassembled WGS sequence"/>
</dbReference>
<evidence type="ECO:0000313" key="6">
    <source>
        <dbReference type="EMBL" id="MBB5823807.1"/>
    </source>
</evidence>
<accession>A0A7W9IN49</accession>
<evidence type="ECO:0000256" key="2">
    <source>
        <dbReference type="ARBA" id="ARBA00022771"/>
    </source>
</evidence>
<dbReference type="RefSeq" id="WP_184538006.1">
    <property type="nucleotide sequence ID" value="NZ_JACHMP010000002.1"/>
</dbReference>
<keyword evidence="1" id="KW-0479">Metal-binding</keyword>
<proteinExistence type="predicted"/>
<dbReference type="AlphaFoldDB" id="A0A7W9IN49"/>
<name>A0A7W9IN49_9ACTN</name>